<dbReference type="SUPFAM" id="SSF50960">
    <property type="entry name" value="TolB, C-terminal domain"/>
    <property type="match status" value="1"/>
</dbReference>
<proteinExistence type="predicted"/>
<dbReference type="InterPro" id="IPR029982">
    <property type="entry name" value="Kptn"/>
</dbReference>
<evidence type="ECO:0000313" key="2">
    <source>
        <dbReference type="Proteomes" id="UP001626550"/>
    </source>
</evidence>
<evidence type="ECO:0000313" key="1">
    <source>
        <dbReference type="EMBL" id="KAL3315830.1"/>
    </source>
</evidence>
<name>A0ABD2Q8E4_9PLAT</name>
<dbReference type="PANTHER" id="PTHR15435:SF2">
    <property type="entry name" value="KICSTOR COMPLEX PROTEIN KAPTIN"/>
    <property type="match status" value="1"/>
</dbReference>
<protein>
    <recommendedName>
        <fullName evidence="3">Kaptin</fullName>
    </recommendedName>
</protein>
<organism evidence="1 2">
    <name type="scientific">Cichlidogyrus casuarinus</name>
    <dbReference type="NCBI Taxonomy" id="1844966"/>
    <lineage>
        <taxon>Eukaryota</taxon>
        <taxon>Metazoa</taxon>
        <taxon>Spiralia</taxon>
        <taxon>Lophotrochozoa</taxon>
        <taxon>Platyhelminthes</taxon>
        <taxon>Monogenea</taxon>
        <taxon>Monopisthocotylea</taxon>
        <taxon>Dactylogyridea</taxon>
        <taxon>Ancyrocephalidae</taxon>
        <taxon>Cichlidogyrus</taxon>
    </lineage>
</organism>
<sequence length="287" mass="32119">MFLPTIGECLRNINICFNSYWSQAEERSSAAFILSCGYLNSSESIKTDCRSLTGYGKIPKDNGAHSYGELDPVLFSTVFPELQITFEYLYNGDKVMTGRLTGLGSTDGTVDVFQTDFRSNQVLRLFQDFRNSIITCIRFSPTFNEKTIKFIVNPAVETSYVCEYSMELAENAIKQLPLSEAYDCVNTSCWADVDCDGEDEILIGTFGGVLFIYKAVASDYQLVKQIRTDGPIHSVGHSDLIGDGTRCLFFVTTRGVHIYNHSLDSMAKLLKQRLAHLPLAFSFNTTH</sequence>
<dbReference type="PANTHER" id="PTHR15435">
    <property type="entry name" value="KICSTOR COMPLEX PROTEIN KAPTIN"/>
    <property type="match status" value="1"/>
</dbReference>
<dbReference type="AlphaFoldDB" id="A0ABD2Q8E4"/>
<gene>
    <name evidence="1" type="ORF">Ciccas_005533</name>
</gene>
<comment type="caution">
    <text evidence="1">The sequence shown here is derived from an EMBL/GenBank/DDBJ whole genome shotgun (WGS) entry which is preliminary data.</text>
</comment>
<reference evidence="1 2" key="1">
    <citation type="submission" date="2024-11" db="EMBL/GenBank/DDBJ databases">
        <title>Adaptive evolution of stress response genes in parasites aligns with host niche diversity.</title>
        <authorList>
            <person name="Hahn C."/>
            <person name="Resl P."/>
        </authorList>
    </citation>
    <scope>NUCLEOTIDE SEQUENCE [LARGE SCALE GENOMIC DNA]</scope>
    <source>
        <strain evidence="1">EGGRZ-B1_66</strain>
        <tissue evidence="1">Body</tissue>
    </source>
</reference>
<accession>A0ABD2Q8E4</accession>
<evidence type="ECO:0008006" key="3">
    <source>
        <dbReference type="Google" id="ProtNLM"/>
    </source>
</evidence>
<dbReference type="EMBL" id="JBJKFK010000656">
    <property type="protein sequence ID" value="KAL3315830.1"/>
    <property type="molecule type" value="Genomic_DNA"/>
</dbReference>
<dbReference type="Proteomes" id="UP001626550">
    <property type="component" value="Unassembled WGS sequence"/>
</dbReference>
<keyword evidence="2" id="KW-1185">Reference proteome</keyword>